<keyword evidence="1" id="KW-0472">Membrane</keyword>
<feature type="transmembrane region" description="Helical" evidence="1">
    <location>
        <begin position="25"/>
        <end position="46"/>
    </location>
</feature>
<gene>
    <name evidence="2" type="ORF">GCM10011309_19630</name>
</gene>
<dbReference type="Pfam" id="PF19883">
    <property type="entry name" value="DUF6356"/>
    <property type="match status" value="1"/>
</dbReference>
<dbReference type="EMBL" id="BMYV01000002">
    <property type="protein sequence ID" value="GGX69679.1"/>
    <property type="molecule type" value="Genomic_DNA"/>
</dbReference>
<dbReference type="RefSeq" id="WP_189585022.1">
    <property type="nucleotide sequence ID" value="NZ_BMYV01000002.1"/>
</dbReference>
<proteinExistence type="predicted"/>
<sequence length="80" mass="8813">MKAFTEHPESVGETYFEHMRTSFGFGARMLVAGLGCFLHGLFPFICTKTGSKTIGTLHHTMVTHRDKSILPCAEADKNPA</sequence>
<protein>
    <submittedName>
        <fullName evidence="2">Type 1 capsular polysaccharide biosynthesis protein J</fullName>
    </submittedName>
</protein>
<name>A0A918NIC8_9PROT</name>
<dbReference type="AlphaFoldDB" id="A0A918NIC8"/>
<evidence type="ECO:0000313" key="2">
    <source>
        <dbReference type="EMBL" id="GGX69679.1"/>
    </source>
</evidence>
<reference evidence="2 3" key="1">
    <citation type="journal article" date="2014" name="Int. J. Syst. Evol. Microbiol.">
        <title>Complete genome sequence of Corynebacterium casei LMG S-19264T (=DSM 44701T), isolated from a smear-ripened cheese.</title>
        <authorList>
            <consortium name="US DOE Joint Genome Institute (JGI-PGF)"/>
            <person name="Walter F."/>
            <person name="Albersmeier A."/>
            <person name="Kalinowski J."/>
            <person name="Ruckert C."/>
        </authorList>
    </citation>
    <scope>NUCLEOTIDE SEQUENCE [LARGE SCALE GENOMIC DNA]</scope>
    <source>
        <strain evidence="2 3">KCTC 23968</strain>
    </source>
</reference>
<dbReference type="Proteomes" id="UP000600865">
    <property type="component" value="Unassembled WGS sequence"/>
</dbReference>
<keyword evidence="1" id="KW-0812">Transmembrane</keyword>
<keyword evidence="3" id="KW-1185">Reference proteome</keyword>
<keyword evidence="1" id="KW-1133">Transmembrane helix</keyword>
<comment type="caution">
    <text evidence="2">The sequence shown here is derived from an EMBL/GenBank/DDBJ whole genome shotgun (WGS) entry which is preliminary data.</text>
</comment>
<organism evidence="2 3">
    <name type="scientific">Litorimonas cladophorae</name>
    <dbReference type="NCBI Taxonomy" id="1220491"/>
    <lineage>
        <taxon>Bacteria</taxon>
        <taxon>Pseudomonadati</taxon>
        <taxon>Pseudomonadota</taxon>
        <taxon>Alphaproteobacteria</taxon>
        <taxon>Maricaulales</taxon>
        <taxon>Robiginitomaculaceae</taxon>
    </lineage>
</organism>
<accession>A0A918NIC8</accession>
<evidence type="ECO:0000256" key="1">
    <source>
        <dbReference type="SAM" id="Phobius"/>
    </source>
</evidence>
<dbReference type="InterPro" id="IPR045936">
    <property type="entry name" value="DUF6356"/>
</dbReference>
<evidence type="ECO:0000313" key="3">
    <source>
        <dbReference type="Proteomes" id="UP000600865"/>
    </source>
</evidence>